<comment type="caution">
    <text evidence="20">The sequence shown here is derived from an EMBL/GenBank/DDBJ whole genome shotgun (WGS) entry which is preliminary data.</text>
</comment>
<dbReference type="InterPro" id="IPR011712">
    <property type="entry name" value="Sig_transdc_His_kin_sub3_dim/P"/>
</dbReference>
<keyword evidence="8" id="KW-0597">Phosphoprotein</keyword>
<dbReference type="InterPro" id="IPR003594">
    <property type="entry name" value="HATPase_dom"/>
</dbReference>
<keyword evidence="7" id="KW-0963">Cytoplasm</keyword>
<sequence>MEYSSNLTQNKNYYKDLFNRMEQSYILLDVLFNERDEPTDIYYIEANEAANRITGIELAGKTAGQLYPDFKQYWYEVFGRIAKTGNAETHEVSADLSASYRRFYAFKVGQAFEHKVAVIYENRDTGYEEKIVKIKARQKQEVIRVLFSALEEERRRVAESLHSSIGQILYSIKLSLANIQPFADVDEFEAAIGYTNKLLTDAIVEVRRISHGLMPTRLEESGLKNAIRDICEQLSDGVSFTFNLTGPTGRLDKYLELAIYRIIQELMTNVVKHANASVATVDISIEQQQITIRVSDNGNGMDPQKAHTPGIGLASIKSKIKLLNGKMNIDPKASVGTKFVIIIPMWSKKKDIETRNQ</sequence>
<dbReference type="SUPFAM" id="SSF55874">
    <property type="entry name" value="ATPase domain of HSP90 chaperone/DNA topoisomerase II/histidine kinase"/>
    <property type="match status" value="1"/>
</dbReference>
<dbReference type="Pfam" id="PF07730">
    <property type="entry name" value="HisKA_3"/>
    <property type="match status" value="1"/>
</dbReference>
<evidence type="ECO:0000256" key="10">
    <source>
        <dbReference type="ARBA" id="ARBA00022723"/>
    </source>
</evidence>
<accession>A0ABP7WEA6</accession>
<evidence type="ECO:0000256" key="7">
    <source>
        <dbReference type="ARBA" id="ARBA00022490"/>
    </source>
</evidence>
<gene>
    <name evidence="20" type="ORF">GCM10022392_05200</name>
</gene>
<dbReference type="InterPro" id="IPR036890">
    <property type="entry name" value="HATPase_C_sf"/>
</dbReference>
<evidence type="ECO:0000256" key="5">
    <source>
        <dbReference type="ARBA" id="ARBA00017322"/>
    </source>
</evidence>
<feature type="domain" description="Histidine kinase" evidence="19">
    <location>
        <begin position="259"/>
        <end position="347"/>
    </location>
</feature>
<evidence type="ECO:0000313" key="20">
    <source>
        <dbReference type="EMBL" id="GAA4087185.1"/>
    </source>
</evidence>
<comment type="function">
    <text evidence="17">Member of the two-component regulatory system NreB/NreC involved in the control of dissimilatory nitrate/nitrite reduction in response to oxygen. NreB functions as a direct oxygen sensor histidine kinase which is autophosphorylated, in the absence of oxygen, probably at the conserved histidine residue, and transfers its phosphate group probably to a conserved aspartate residue of NreC. NreB/NreC activates the expression of the nitrate (narGHJI) and nitrite (nir) reductase operons, as well as the putative nitrate transporter gene narT.</text>
</comment>
<keyword evidence="14" id="KW-0408">Iron</keyword>
<keyword evidence="10" id="KW-0479">Metal-binding</keyword>
<evidence type="ECO:0000256" key="6">
    <source>
        <dbReference type="ARBA" id="ARBA00022485"/>
    </source>
</evidence>
<dbReference type="Proteomes" id="UP001500841">
    <property type="component" value="Unassembled WGS sequence"/>
</dbReference>
<keyword evidence="12" id="KW-0418">Kinase</keyword>
<keyword evidence="21" id="KW-1185">Reference proteome</keyword>
<keyword evidence="6" id="KW-0004">4Fe-4S</keyword>
<evidence type="ECO:0000259" key="19">
    <source>
        <dbReference type="PROSITE" id="PS50109"/>
    </source>
</evidence>
<dbReference type="EMBL" id="BAABCV010000002">
    <property type="protein sequence ID" value="GAA4087185.1"/>
    <property type="molecule type" value="Genomic_DNA"/>
</dbReference>
<evidence type="ECO:0000256" key="11">
    <source>
        <dbReference type="ARBA" id="ARBA00022741"/>
    </source>
</evidence>
<dbReference type="PRINTS" id="PR00344">
    <property type="entry name" value="BCTRLSENSOR"/>
</dbReference>
<keyword evidence="9" id="KW-0808">Transferase</keyword>
<comment type="catalytic activity">
    <reaction evidence="1">
        <text>ATP + protein L-histidine = ADP + protein N-phospho-L-histidine.</text>
        <dbReference type="EC" id="2.7.13.3"/>
    </reaction>
</comment>
<evidence type="ECO:0000256" key="9">
    <source>
        <dbReference type="ARBA" id="ARBA00022679"/>
    </source>
</evidence>
<keyword evidence="13" id="KW-0067">ATP-binding</keyword>
<evidence type="ECO:0000256" key="3">
    <source>
        <dbReference type="ARBA" id="ARBA00004496"/>
    </source>
</evidence>
<evidence type="ECO:0000256" key="12">
    <source>
        <dbReference type="ARBA" id="ARBA00022777"/>
    </source>
</evidence>
<dbReference type="PROSITE" id="PS50109">
    <property type="entry name" value="HIS_KIN"/>
    <property type="match status" value="1"/>
</dbReference>
<dbReference type="PANTHER" id="PTHR24421">
    <property type="entry name" value="NITRATE/NITRITE SENSOR PROTEIN NARX-RELATED"/>
    <property type="match status" value="1"/>
</dbReference>
<comment type="subcellular location">
    <subcellularLocation>
        <location evidence="3">Cytoplasm</location>
    </subcellularLocation>
</comment>
<keyword evidence="15" id="KW-0902">Two-component regulatory system</keyword>
<evidence type="ECO:0000256" key="18">
    <source>
        <dbReference type="ARBA" id="ARBA00030800"/>
    </source>
</evidence>
<protein>
    <recommendedName>
        <fullName evidence="5">Oxygen sensor histidine kinase NreB</fullName>
        <ecNumber evidence="4">2.7.13.3</ecNumber>
    </recommendedName>
    <alternativeName>
        <fullName evidence="18">Nitrogen regulation protein B</fullName>
    </alternativeName>
</protein>
<dbReference type="Gene3D" id="1.20.5.1930">
    <property type="match status" value="1"/>
</dbReference>
<organism evidence="20 21">
    <name type="scientific">Mucilaginibacter panaciglaebae</name>
    <dbReference type="NCBI Taxonomy" id="502331"/>
    <lineage>
        <taxon>Bacteria</taxon>
        <taxon>Pseudomonadati</taxon>
        <taxon>Bacteroidota</taxon>
        <taxon>Sphingobacteriia</taxon>
        <taxon>Sphingobacteriales</taxon>
        <taxon>Sphingobacteriaceae</taxon>
        <taxon>Mucilaginibacter</taxon>
    </lineage>
</organism>
<evidence type="ECO:0000256" key="16">
    <source>
        <dbReference type="ARBA" id="ARBA00023014"/>
    </source>
</evidence>
<evidence type="ECO:0000256" key="4">
    <source>
        <dbReference type="ARBA" id="ARBA00012438"/>
    </source>
</evidence>
<evidence type="ECO:0000256" key="17">
    <source>
        <dbReference type="ARBA" id="ARBA00024827"/>
    </source>
</evidence>
<dbReference type="EC" id="2.7.13.3" evidence="4"/>
<dbReference type="PANTHER" id="PTHR24421:SF10">
    <property type="entry name" value="NITRATE_NITRITE SENSOR PROTEIN NARQ"/>
    <property type="match status" value="1"/>
</dbReference>
<evidence type="ECO:0000256" key="1">
    <source>
        <dbReference type="ARBA" id="ARBA00000085"/>
    </source>
</evidence>
<comment type="cofactor">
    <cofactor evidence="2">
        <name>[4Fe-4S] cluster</name>
        <dbReference type="ChEBI" id="CHEBI:49883"/>
    </cofactor>
</comment>
<name>A0ABP7WEA6_9SPHI</name>
<dbReference type="Pfam" id="PF02518">
    <property type="entry name" value="HATPase_c"/>
    <property type="match status" value="1"/>
</dbReference>
<dbReference type="InterPro" id="IPR005467">
    <property type="entry name" value="His_kinase_dom"/>
</dbReference>
<proteinExistence type="predicted"/>
<reference evidence="21" key="1">
    <citation type="journal article" date="2019" name="Int. J. Syst. Evol. Microbiol.">
        <title>The Global Catalogue of Microorganisms (GCM) 10K type strain sequencing project: providing services to taxonomists for standard genome sequencing and annotation.</title>
        <authorList>
            <consortium name="The Broad Institute Genomics Platform"/>
            <consortium name="The Broad Institute Genome Sequencing Center for Infectious Disease"/>
            <person name="Wu L."/>
            <person name="Ma J."/>
        </authorList>
    </citation>
    <scope>NUCLEOTIDE SEQUENCE [LARGE SCALE GENOMIC DNA]</scope>
    <source>
        <strain evidence="21">JCM 17085</strain>
    </source>
</reference>
<dbReference type="SMART" id="SM00387">
    <property type="entry name" value="HATPase_c"/>
    <property type="match status" value="1"/>
</dbReference>
<evidence type="ECO:0000256" key="2">
    <source>
        <dbReference type="ARBA" id="ARBA00001966"/>
    </source>
</evidence>
<dbReference type="InterPro" id="IPR004358">
    <property type="entry name" value="Sig_transdc_His_kin-like_C"/>
</dbReference>
<dbReference type="CDD" id="cd16917">
    <property type="entry name" value="HATPase_UhpB-NarQ-NarX-like"/>
    <property type="match status" value="1"/>
</dbReference>
<evidence type="ECO:0000256" key="8">
    <source>
        <dbReference type="ARBA" id="ARBA00022553"/>
    </source>
</evidence>
<keyword evidence="11" id="KW-0547">Nucleotide-binding</keyword>
<dbReference type="Gene3D" id="3.30.450.20">
    <property type="entry name" value="PAS domain"/>
    <property type="match status" value="1"/>
</dbReference>
<dbReference type="Gene3D" id="3.30.565.10">
    <property type="entry name" value="Histidine kinase-like ATPase, C-terminal domain"/>
    <property type="match status" value="1"/>
</dbReference>
<dbReference type="InterPro" id="IPR050482">
    <property type="entry name" value="Sensor_HK_TwoCompSys"/>
</dbReference>
<keyword evidence="16" id="KW-0411">Iron-sulfur</keyword>
<evidence type="ECO:0000256" key="13">
    <source>
        <dbReference type="ARBA" id="ARBA00022840"/>
    </source>
</evidence>
<evidence type="ECO:0000313" key="21">
    <source>
        <dbReference type="Proteomes" id="UP001500841"/>
    </source>
</evidence>
<evidence type="ECO:0000256" key="15">
    <source>
        <dbReference type="ARBA" id="ARBA00023012"/>
    </source>
</evidence>
<evidence type="ECO:0000256" key="14">
    <source>
        <dbReference type="ARBA" id="ARBA00023004"/>
    </source>
</evidence>